<sequence length="381" mass="42766">MLLIKSLLCLRGFDNGRRFLAVSLGCYGLFILLSPVLLKAPVLLVLLLLCVTPILTASSMRRIHDAGFATPYAVIPTLVYWLSVLGITFIEHGAAYALLILSILVTLAMTTISNARVRRDRQYYLGYHGPVFDEESREKAAERRFYDRIEPTLAAGHASAEESVNSANNNIEGRQSPPSQSIEPDLAATNRFHSAHYAPTNQSSFEQKLGDWFLANKMLSIGSALAVMTILVVFLAWPEEPSDERQTEESVVQTQSVRERLHKIKMPDNFWIMLDQNESLTVAWQGDIMKDGELWSAVTGKGDRSCFELRFNGGDSYRTMQVEVKNQGDYYADFSPVDTRVMLEGIAKKSRFTLCGFEFSLKGTQAIMMSNKAYFDILTEE</sequence>
<organism evidence="2 3">
    <name type="scientific">Aliikangiella marina</name>
    <dbReference type="NCBI Taxonomy" id="1712262"/>
    <lineage>
        <taxon>Bacteria</taxon>
        <taxon>Pseudomonadati</taxon>
        <taxon>Pseudomonadota</taxon>
        <taxon>Gammaproteobacteria</taxon>
        <taxon>Oceanospirillales</taxon>
        <taxon>Pleioneaceae</taxon>
        <taxon>Aliikangiella</taxon>
    </lineage>
</organism>
<feature type="transmembrane region" description="Helical" evidence="1">
    <location>
        <begin position="218"/>
        <end position="237"/>
    </location>
</feature>
<dbReference type="AlphaFoldDB" id="A0A545T9R1"/>
<feature type="transmembrane region" description="Helical" evidence="1">
    <location>
        <begin position="96"/>
        <end position="115"/>
    </location>
</feature>
<evidence type="ECO:0000256" key="1">
    <source>
        <dbReference type="SAM" id="Phobius"/>
    </source>
</evidence>
<keyword evidence="3" id="KW-1185">Reference proteome</keyword>
<dbReference type="RefSeq" id="WP_142942651.1">
    <property type="nucleotide sequence ID" value="NZ_VIKR01000003.1"/>
</dbReference>
<feature type="transmembrane region" description="Helical" evidence="1">
    <location>
        <begin position="43"/>
        <end position="60"/>
    </location>
</feature>
<comment type="caution">
    <text evidence="2">The sequence shown here is derived from an EMBL/GenBank/DDBJ whole genome shotgun (WGS) entry which is preliminary data.</text>
</comment>
<keyword evidence="1" id="KW-1133">Transmembrane helix</keyword>
<dbReference type="EMBL" id="VIKR01000003">
    <property type="protein sequence ID" value="TQV73944.1"/>
    <property type="molecule type" value="Genomic_DNA"/>
</dbReference>
<evidence type="ECO:0000313" key="3">
    <source>
        <dbReference type="Proteomes" id="UP000317839"/>
    </source>
</evidence>
<feature type="transmembrane region" description="Helical" evidence="1">
    <location>
        <begin position="72"/>
        <end position="90"/>
    </location>
</feature>
<dbReference type="OrthoDB" id="6396106at2"/>
<proteinExistence type="predicted"/>
<feature type="transmembrane region" description="Helical" evidence="1">
    <location>
        <begin position="20"/>
        <end position="37"/>
    </location>
</feature>
<accession>A0A545T9R1</accession>
<name>A0A545T9R1_9GAMM</name>
<protein>
    <recommendedName>
        <fullName evidence="4">DUF805 domain-containing protein</fullName>
    </recommendedName>
</protein>
<keyword evidence="1" id="KW-0472">Membrane</keyword>
<reference evidence="2 3" key="1">
    <citation type="submission" date="2019-06" db="EMBL/GenBank/DDBJ databases">
        <title>Draft genome of Aliikangiella marina GYP-15.</title>
        <authorList>
            <person name="Wang G."/>
        </authorList>
    </citation>
    <scope>NUCLEOTIDE SEQUENCE [LARGE SCALE GENOMIC DNA]</scope>
    <source>
        <strain evidence="2 3">GYP-15</strain>
    </source>
</reference>
<gene>
    <name evidence="2" type="ORF">FLL45_13860</name>
</gene>
<dbReference type="Proteomes" id="UP000317839">
    <property type="component" value="Unassembled WGS sequence"/>
</dbReference>
<evidence type="ECO:0008006" key="4">
    <source>
        <dbReference type="Google" id="ProtNLM"/>
    </source>
</evidence>
<keyword evidence="1" id="KW-0812">Transmembrane</keyword>
<evidence type="ECO:0000313" key="2">
    <source>
        <dbReference type="EMBL" id="TQV73944.1"/>
    </source>
</evidence>